<dbReference type="Pfam" id="PF00675">
    <property type="entry name" value="Peptidase_M16"/>
    <property type="match status" value="1"/>
</dbReference>
<dbReference type="RefSeq" id="XP_002180975.1">
    <property type="nucleotide sequence ID" value="XM_002180939.1"/>
</dbReference>
<feature type="domain" description="Peptidase M16 C-terminal" evidence="16">
    <location>
        <begin position="203"/>
        <end position="388"/>
    </location>
</feature>
<dbReference type="Pfam" id="PF05193">
    <property type="entry name" value="Peptidase_M16_C"/>
    <property type="match status" value="1"/>
</dbReference>
<reference evidence="17 18" key="1">
    <citation type="journal article" date="2008" name="Nature">
        <title>The Phaeodactylum genome reveals the evolutionary history of diatom genomes.</title>
        <authorList>
            <person name="Bowler C."/>
            <person name="Allen A.E."/>
            <person name="Badger J.H."/>
            <person name="Grimwood J."/>
            <person name="Jabbari K."/>
            <person name="Kuo A."/>
            <person name="Maheswari U."/>
            <person name="Martens C."/>
            <person name="Maumus F."/>
            <person name="Otillar R.P."/>
            <person name="Rayko E."/>
            <person name="Salamov A."/>
            <person name="Vandepoele K."/>
            <person name="Beszteri B."/>
            <person name="Gruber A."/>
            <person name="Heijde M."/>
            <person name="Katinka M."/>
            <person name="Mock T."/>
            <person name="Valentin K."/>
            <person name="Verret F."/>
            <person name="Berges J.A."/>
            <person name="Brownlee C."/>
            <person name="Cadoret J.P."/>
            <person name="Chiovitti A."/>
            <person name="Choi C.J."/>
            <person name="Coesel S."/>
            <person name="De Martino A."/>
            <person name="Detter J.C."/>
            <person name="Durkin C."/>
            <person name="Falciatore A."/>
            <person name="Fournet J."/>
            <person name="Haruta M."/>
            <person name="Huysman M.J."/>
            <person name="Jenkins B.D."/>
            <person name="Jiroutova K."/>
            <person name="Jorgensen R.E."/>
            <person name="Joubert Y."/>
            <person name="Kaplan A."/>
            <person name="Kroger N."/>
            <person name="Kroth P.G."/>
            <person name="La Roche J."/>
            <person name="Lindquist E."/>
            <person name="Lommer M."/>
            <person name="Martin-Jezequel V."/>
            <person name="Lopez P.J."/>
            <person name="Lucas S."/>
            <person name="Mangogna M."/>
            <person name="McGinnis K."/>
            <person name="Medlin L.K."/>
            <person name="Montsant A."/>
            <person name="Oudot-Le Secq M.P."/>
            <person name="Napoli C."/>
            <person name="Obornik M."/>
            <person name="Parker M.S."/>
            <person name="Petit J.L."/>
            <person name="Porcel B.M."/>
            <person name="Poulsen N."/>
            <person name="Robison M."/>
            <person name="Rychlewski L."/>
            <person name="Rynearson T.A."/>
            <person name="Schmutz J."/>
            <person name="Shapiro H."/>
            <person name="Siaut M."/>
            <person name="Stanley M."/>
            <person name="Sussman M.R."/>
            <person name="Taylor A.R."/>
            <person name="Vardi A."/>
            <person name="von Dassow P."/>
            <person name="Vyverman W."/>
            <person name="Willis A."/>
            <person name="Wyrwicz L.S."/>
            <person name="Rokhsar D.S."/>
            <person name="Weissenbach J."/>
            <person name="Armbrust E.V."/>
            <person name="Green B.R."/>
            <person name="Van de Peer Y."/>
            <person name="Grigoriev I.V."/>
        </authorList>
    </citation>
    <scope>NUCLEOTIDE SEQUENCE [LARGE SCALE GENOMIC DNA]</scope>
    <source>
        <strain evidence="17 18">CCAP 1055/1</strain>
    </source>
</reference>
<reference evidence="18" key="2">
    <citation type="submission" date="2008-08" db="EMBL/GenBank/DDBJ databases">
        <authorList>
            <consortium name="Diatom Consortium"/>
            <person name="Grigoriev I."/>
            <person name="Grimwood J."/>
            <person name="Kuo A."/>
            <person name="Otillar R.P."/>
            <person name="Salamov A."/>
            <person name="Detter J.C."/>
            <person name="Lindquist E."/>
            <person name="Shapiro H."/>
            <person name="Lucas S."/>
            <person name="Glavina del Rio T."/>
            <person name="Pitluck S."/>
            <person name="Rokhsar D."/>
            <person name="Bowler C."/>
        </authorList>
    </citation>
    <scope>GENOME REANNOTATION</scope>
    <source>
        <strain evidence="18">CCAP 1055/1</strain>
    </source>
</reference>
<evidence type="ECO:0000256" key="14">
    <source>
        <dbReference type="RuleBase" id="RU004447"/>
    </source>
</evidence>
<dbReference type="PaxDb" id="2850-Phatr20787"/>
<keyword evidence="6" id="KW-0645">Protease</keyword>
<dbReference type="GO" id="GO:0005759">
    <property type="term" value="C:mitochondrial matrix"/>
    <property type="evidence" value="ECO:0007669"/>
    <property type="project" value="UniProtKB-ARBA"/>
</dbReference>
<evidence type="ECO:0000256" key="9">
    <source>
        <dbReference type="ARBA" id="ARBA00022833"/>
    </source>
</evidence>
<evidence type="ECO:0000313" key="18">
    <source>
        <dbReference type="Proteomes" id="UP000000759"/>
    </source>
</evidence>
<dbReference type="OrthoDB" id="10251424at2759"/>
<evidence type="ECO:0000256" key="12">
    <source>
        <dbReference type="ARBA" id="ARBA00023128"/>
    </source>
</evidence>
<evidence type="ECO:0000256" key="5">
    <source>
        <dbReference type="ARBA" id="ARBA00012299"/>
    </source>
</evidence>
<proteinExistence type="inferred from homology"/>
<dbReference type="OMA" id="IDVVCDM"/>
<evidence type="ECO:0000256" key="8">
    <source>
        <dbReference type="ARBA" id="ARBA00022801"/>
    </source>
</evidence>
<feature type="domain" description="Peptidase M16 N-terminal" evidence="15">
    <location>
        <begin position="50"/>
        <end position="198"/>
    </location>
</feature>
<sequence>MALRLSLSKWSRPTARASSRCALSTATAAFPDYVLRAPTTDVTTLDSGLRVASETVQGSETATVGVWIDAGSRYETARNNGVAHFLEHLAFKGTEQRTQPQLELEIENMGGHLNAYTSREQTVYFAKVFKDDVGKAVEILSDILLHSKLDEAAIDRERDVILREMAEVNKQQEELVLDHLHATAFQGTGLGRTILGPEENIRSLSRTDLVDYIQQHYTAPRMVIAGAGAIDHDQLCGLASQHFGELPTAPKDGLELAMEPAIFTGSDYLVKFNSDDTAHIAIAFEAASWTSEYAFPLMLMQIMLGSYNRTQGLGRNHASRLCQEVAEHELAHSVSAFNTCYKDIGLFGVYMVAPDKKVDDLMWHVMNNLVRLVHTPSEEEVERAKLNLKAIMLMGLDGHANVAEDIGRQLLTYGRRMTPAEIFSRIDAVTKDDIRATAAKFINDQDHALAAVGGIHELPDYTWVRRHSYWLRY</sequence>
<dbReference type="SUPFAM" id="SSF63411">
    <property type="entry name" value="LuxS/MPP-like metallohydrolase"/>
    <property type="match status" value="2"/>
</dbReference>
<keyword evidence="8" id="KW-0378">Hydrolase</keyword>
<dbReference type="InterPro" id="IPR011249">
    <property type="entry name" value="Metalloenz_LuxS/M16"/>
</dbReference>
<dbReference type="GO" id="GO:0006508">
    <property type="term" value="P:proteolysis"/>
    <property type="evidence" value="ECO:0007669"/>
    <property type="project" value="UniProtKB-KW"/>
</dbReference>
<comment type="catalytic activity">
    <reaction evidence="1">
        <text>Release of N-terminal transit peptides from precursor proteins imported into the mitochondrion, typically with Arg in position P2.</text>
        <dbReference type="EC" id="3.4.24.64"/>
    </reaction>
</comment>
<comment type="cofactor">
    <cofactor evidence="2">
        <name>Zn(2+)</name>
        <dbReference type="ChEBI" id="CHEBI:29105"/>
    </cofactor>
</comment>
<keyword evidence="9" id="KW-0862">Zinc</keyword>
<dbReference type="InterPro" id="IPR007863">
    <property type="entry name" value="Peptidase_M16_C"/>
</dbReference>
<protein>
    <recommendedName>
        <fullName evidence="5">mitochondrial processing peptidase</fullName>
        <ecNumber evidence="5">3.4.24.64</ecNumber>
    </recommendedName>
    <alternativeName>
        <fullName evidence="13">Beta-MPP</fullName>
    </alternativeName>
</protein>
<dbReference type="PANTHER" id="PTHR11851:SF149">
    <property type="entry name" value="GH01077P"/>
    <property type="match status" value="1"/>
</dbReference>
<evidence type="ECO:0000256" key="10">
    <source>
        <dbReference type="ARBA" id="ARBA00022946"/>
    </source>
</evidence>
<accession>B7G150</accession>
<evidence type="ECO:0000256" key="7">
    <source>
        <dbReference type="ARBA" id="ARBA00022723"/>
    </source>
</evidence>
<name>B7G150_PHATC</name>
<gene>
    <name evidence="17" type="ORF">PHATRDRAFT_20787</name>
</gene>
<evidence type="ECO:0000259" key="16">
    <source>
        <dbReference type="Pfam" id="PF05193"/>
    </source>
</evidence>
<dbReference type="Gene3D" id="3.30.830.10">
    <property type="entry name" value="Metalloenzyme, LuxS/M16 peptidase-like"/>
    <property type="match status" value="2"/>
</dbReference>
<dbReference type="FunFam" id="3.30.830.10:FF:000002">
    <property type="entry name" value="Mitochondrial-processing peptidase subunit beta"/>
    <property type="match status" value="1"/>
</dbReference>
<dbReference type="HOGENOM" id="CLU_009902_4_2_1"/>
<dbReference type="FunFam" id="3.30.830.10:FF:000001">
    <property type="entry name" value="Mitochondrial-processing peptidase subunit beta, mitochondrial"/>
    <property type="match status" value="1"/>
</dbReference>
<evidence type="ECO:0000256" key="11">
    <source>
        <dbReference type="ARBA" id="ARBA00023049"/>
    </source>
</evidence>
<organism evidence="17 18">
    <name type="scientific">Phaeodactylum tricornutum (strain CCAP 1055/1)</name>
    <dbReference type="NCBI Taxonomy" id="556484"/>
    <lineage>
        <taxon>Eukaryota</taxon>
        <taxon>Sar</taxon>
        <taxon>Stramenopiles</taxon>
        <taxon>Ochrophyta</taxon>
        <taxon>Bacillariophyta</taxon>
        <taxon>Bacillariophyceae</taxon>
        <taxon>Bacillariophycidae</taxon>
        <taxon>Naviculales</taxon>
        <taxon>Phaeodactylaceae</taxon>
        <taxon>Phaeodactylum</taxon>
    </lineage>
</organism>
<evidence type="ECO:0000256" key="4">
    <source>
        <dbReference type="ARBA" id="ARBA00007261"/>
    </source>
</evidence>
<comment type="subcellular location">
    <subcellularLocation>
        <location evidence="3">Mitochondrion</location>
    </subcellularLocation>
</comment>
<evidence type="ECO:0000256" key="13">
    <source>
        <dbReference type="ARBA" id="ARBA00031018"/>
    </source>
</evidence>
<dbReference type="InterPro" id="IPR050361">
    <property type="entry name" value="MPP/UQCRC_Complex"/>
</dbReference>
<dbReference type="InterPro" id="IPR001431">
    <property type="entry name" value="Pept_M16_Zn_BS"/>
</dbReference>
<dbReference type="GeneID" id="7201661"/>
<dbReference type="InterPro" id="IPR011765">
    <property type="entry name" value="Pept_M16_N"/>
</dbReference>
<dbReference type="EC" id="3.4.24.64" evidence="5"/>
<keyword evidence="18" id="KW-1185">Reference proteome</keyword>
<evidence type="ECO:0000256" key="3">
    <source>
        <dbReference type="ARBA" id="ARBA00004173"/>
    </source>
</evidence>
<dbReference type="KEGG" id="pti:PHATRDRAFT_20787"/>
<evidence type="ECO:0000256" key="6">
    <source>
        <dbReference type="ARBA" id="ARBA00022670"/>
    </source>
</evidence>
<dbReference type="STRING" id="556484.B7G150"/>
<dbReference type="InParanoid" id="B7G150"/>
<keyword evidence="7" id="KW-0479">Metal-binding</keyword>
<keyword evidence="10" id="KW-0809">Transit peptide</keyword>
<keyword evidence="11" id="KW-0482">Metalloprotease</keyword>
<evidence type="ECO:0000256" key="1">
    <source>
        <dbReference type="ARBA" id="ARBA00001098"/>
    </source>
</evidence>
<dbReference type="Proteomes" id="UP000000759">
    <property type="component" value="Chromosome 10"/>
</dbReference>
<dbReference type="eggNOG" id="KOG0960">
    <property type="taxonomic scope" value="Eukaryota"/>
</dbReference>
<evidence type="ECO:0000259" key="15">
    <source>
        <dbReference type="Pfam" id="PF00675"/>
    </source>
</evidence>
<dbReference type="GO" id="GO:0004222">
    <property type="term" value="F:metalloendopeptidase activity"/>
    <property type="evidence" value="ECO:0007669"/>
    <property type="project" value="UniProtKB-EC"/>
</dbReference>
<evidence type="ECO:0000313" key="17">
    <source>
        <dbReference type="EMBL" id="EEC47627.1"/>
    </source>
</evidence>
<dbReference type="PROSITE" id="PS00143">
    <property type="entry name" value="INSULINASE"/>
    <property type="match status" value="1"/>
</dbReference>
<dbReference type="EMBL" id="CM000613">
    <property type="protein sequence ID" value="EEC47627.1"/>
    <property type="molecule type" value="Genomic_DNA"/>
</dbReference>
<dbReference type="PANTHER" id="PTHR11851">
    <property type="entry name" value="METALLOPROTEASE"/>
    <property type="match status" value="1"/>
</dbReference>
<dbReference type="MEROPS" id="M16.980"/>
<keyword evidence="12" id="KW-0496">Mitochondrion</keyword>
<dbReference type="AlphaFoldDB" id="B7G150"/>
<evidence type="ECO:0000256" key="2">
    <source>
        <dbReference type="ARBA" id="ARBA00001947"/>
    </source>
</evidence>
<comment type="similarity">
    <text evidence="4 14">Belongs to the peptidase M16 family.</text>
</comment>
<dbReference type="GO" id="GO:0046872">
    <property type="term" value="F:metal ion binding"/>
    <property type="evidence" value="ECO:0007669"/>
    <property type="project" value="UniProtKB-KW"/>
</dbReference>
<dbReference type="FunCoup" id="B7G150">
    <property type="interactions" value="369"/>
</dbReference>